<comment type="caution">
    <text evidence="3">The sequence shown here is derived from an EMBL/GenBank/DDBJ whole genome shotgun (WGS) entry which is preliminary data.</text>
</comment>
<feature type="compositionally biased region" description="Low complexity" evidence="1">
    <location>
        <begin position="227"/>
        <end position="241"/>
    </location>
</feature>
<reference evidence="3" key="1">
    <citation type="submission" date="2021-11" db="EMBL/GenBank/DDBJ databases">
        <title>Streptomyces corallinus and Kineosporia corallina sp. nov., two new coral-derived marine actinobacteria.</title>
        <authorList>
            <person name="Buangrab K."/>
            <person name="Sutthacheep M."/>
            <person name="Yeemin T."/>
            <person name="Harunari E."/>
            <person name="Igarashi Y."/>
            <person name="Sripreechasak P."/>
            <person name="Kanchanasin P."/>
            <person name="Tanasupawat S."/>
            <person name="Phongsopitanun W."/>
        </authorList>
    </citation>
    <scope>NUCLEOTIDE SEQUENCE</scope>
    <source>
        <strain evidence="3">JCM 31032</strain>
    </source>
</reference>
<sequence>MVKQQYKLAVIGSAVGLVAIAALAAHTFATAEDRAPAEASPSAPFFEAAESMREAAGIRVEGHGYDVRISRDGDAVGTLGATEMVRTDGVTYNRLVSHDVTDLLPFAMSFPPSARPTSAWARIGPEEVKVLRHDYMLPDSPQALADHVLQILREPSTNFVPDPFDDDDFADLYTSAPLPPGARNTQVLLYGEVPAYMANTSVGRVYVSKAEPHRLLNLPAELIGSLPSPTGSKTAGSSSSGDPAGQAMSSDNVAPVAYQEPDPLVLHDARPVASFEVSQRSAQDMAMAVANLAVIAKKLTYVMDPRIDLVVEEPETSCTVRACTHRVEVLAQPSETSTEEPTSVPVTVKASFWFPDTRWNGTCTSTTTVRLGEPQFLSCSTGKTADAVRAELARSKKESKQLGARINPYYRSSGTAFAVSNPDLKQIAVTLKQREKDLAAQ</sequence>
<accession>A0A9X1NHE9</accession>
<gene>
    <name evidence="3" type="ORF">LR394_29950</name>
</gene>
<evidence type="ECO:0000313" key="4">
    <source>
        <dbReference type="Proteomes" id="UP001138997"/>
    </source>
</evidence>
<keyword evidence="4" id="KW-1185">Reference proteome</keyword>
<dbReference type="EMBL" id="JAJOMB010000020">
    <property type="protein sequence ID" value="MCD5315137.1"/>
    <property type="molecule type" value="Genomic_DNA"/>
</dbReference>
<evidence type="ECO:0000256" key="2">
    <source>
        <dbReference type="SAM" id="SignalP"/>
    </source>
</evidence>
<keyword evidence="2" id="KW-0732">Signal</keyword>
<feature type="signal peptide" evidence="2">
    <location>
        <begin position="1"/>
        <end position="24"/>
    </location>
</feature>
<feature type="region of interest" description="Disordered" evidence="1">
    <location>
        <begin position="226"/>
        <end position="250"/>
    </location>
</feature>
<proteinExistence type="predicted"/>
<evidence type="ECO:0000256" key="1">
    <source>
        <dbReference type="SAM" id="MobiDB-lite"/>
    </source>
</evidence>
<organism evidence="3 4">
    <name type="scientific">Kineosporia babensis</name>
    <dbReference type="NCBI Taxonomy" id="499548"/>
    <lineage>
        <taxon>Bacteria</taxon>
        <taxon>Bacillati</taxon>
        <taxon>Actinomycetota</taxon>
        <taxon>Actinomycetes</taxon>
        <taxon>Kineosporiales</taxon>
        <taxon>Kineosporiaceae</taxon>
        <taxon>Kineosporia</taxon>
    </lineage>
</organism>
<protein>
    <submittedName>
        <fullName evidence="3">Uncharacterized protein</fullName>
    </submittedName>
</protein>
<dbReference type="RefSeq" id="WP_231447940.1">
    <property type="nucleotide sequence ID" value="NZ_JAJOMB010000020.1"/>
</dbReference>
<name>A0A9X1NHE9_9ACTN</name>
<dbReference type="AlphaFoldDB" id="A0A9X1NHE9"/>
<evidence type="ECO:0000313" key="3">
    <source>
        <dbReference type="EMBL" id="MCD5315137.1"/>
    </source>
</evidence>
<feature type="chain" id="PRO_5040722025" evidence="2">
    <location>
        <begin position="25"/>
        <end position="441"/>
    </location>
</feature>
<dbReference type="Proteomes" id="UP001138997">
    <property type="component" value="Unassembled WGS sequence"/>
</dbReference>